<dbReference type="RefSeq" id="WP_183329166.1">
    <property type="nucleotide sequence ID" value="NZ_JACHHK010000009.1"/>
</dbReference>
<dbReference type="FunFam" id="1.10.10.2830:FF:000001">
    <property type="entry name" value="Chromosome partitioning protein ParB"/>
    <property type="match status" value="1"/>
</dbReference>
<sequence>MDDAKDNSRLGRGLNSIFGQDVSRMLEDIQNGEDQREQLQIPVDEIRPNPYQPRKVFEPEALKELSESIRQHGVFTPILVKKSIQGYELVTGERRLRASKQAGKTYIPAIVVDFDDQQMMEIALLENIQREDLNIIEEAKAYEQLIKRLNYTQEQLARRVGKSREHITNTLRLLKLPEDVQQMVIDKQLSMGHARALLGLKDEDRMRQIAHRAADEGLSVRKVEQLVKDQTKKKEEKPKFQESIFVKDARRKLEEYFQTPVRITEHAVSIHYENEEDLNRMLELLKLIEPEN</sequence>
<protein>
    <submittedName>
        <fullName evidence="6">ParB family chromosome partitioning protein</fullName>
    </submittedName>
</protein>
<dbReference type="InterPro" id="IPR004437">
    <property type="entry name" value="ParB/RepB/Spo0J"/>
</dbReference>
<proteinExistence type="inferred from homology"/>
<dbReference type="InterPro" id="IPR041468">
    <property type="entry name" value="HTH_ParB/Spo0J"/>
</dbReference>
<dbReference type="GO" id="GO:0009295">
    <property type="term" value="C:nucleoid"/>
    <property type="evidence" value="ECO:0007669"/>
    <property type="project" value="UniProtKB-SubCell"/>
</dbReference>
<dbReference type="Proteomes" id="UP000539953">
    <property type="component" value="Unassembled WGS sequence"/>
</dbReference>
<evidence type="ECO:0000259" key="5">
    <source>
        <dbReference type="SMART" id="SM00470"/>
    </source>
</evidence>
<evidence type="ECO:0000256" key="1">
    <source>
        <dbReference type="ARBA" id="ARBA00004453"/>
    </source>
</evidence>
<evidence type="ECO:0000256" key="4">
    <source>
        <dbReference type="ARBA" id="ARBA00023125"/>
    </source>
</evidence>
<accession>A0A7W8CYT6</accession>
<organism evidence="6 7">
    <name type="scientific">Catenisphaera adipataccumulans</name>
    <dbReference type="NCBI Taxonomy" id="700500"/>
    <lineage>
        <taxon>Bacteria</taxon>
        <taxon>Bacillati</taxon>
        <taxon>Bacillota</taxon>
        <taxon>Erysipelotrichia</taxon>
        <taxon>Erysipelotrichales</taxon>
        <taxon>Erysipelotrichaceae</taxon>
        <taxon>Catenisphaera</taxon>
    </lineage>
</organism>
<feature type="domain" description="ParB-like N-terminal" evidence="5">
    <location>
        <begin position="39"/>
        <end position="128"/>
    </location>
</feature>
<dbReference type="FunFam" id="3.90.1530.30:FF:000001">
    <property type="entry name" value="Chromosome partitioning protein ParB"/>
    <property type="match status" value="1"/>
</dbReference>
<dbReference type="Gene3D" id="3.90.1530.30">
    <property type="match status" value="1"/>
</dbReference>
<dbReference type="SMART" id="SM00470">
    <property type="entry name" value="ParB"/>
    <property type="match status" value="1"/>
</dbReference>
<dbReference type="SUPFAM" id="SSF110849">
    <property type="entry name" value="ParB/Sulfiredoxin"/>
    <property type="match status" value="1"/>
</dbReference>
<dbReference type="GO" id="GO:0007059">
    <property type="term" value="P:chromosome segregation"/>
    <property type="evidence" value="ECO:0007669"/>
    <property type="project" value="UniProtKB-KW"/>
</dbReference>
<dbReference type="GO" id="GO:0045881">
    <property type="term" value="P:positive regulation of sporulation resulting in formation of a cellular spore"/>
    <property type="evidence" value="ECO:0007669"/>
    <property type="project" value="TreeGrafter"/>
</dbReference>
<comment type="caution">
    <text evidence="6">The sequence shown here is derived from an EMBL/GenBank/DDBJ whole genome shotgun (WGS) entry which is preliminary data.</text>
</comment>
<dbReference type="GO" id="GO:0005694">
    <property type="term" value="C:chromosome"/>
    <property type="evidence" value="ECO:0007669"/>
    <property type="project" value="TreeGrafter"/>
</dbReference>
<dbReference type="NCBIfam" id="TIGR00180">
    <property type="entry name" value="parB_part"/>
    <property type="match status" value="1"/>
</dbReference>
<keyword evidence="4" id="KW-0238">DNA-binding</keyword>
<dbReference type="SUPFAM" id="SSF109709">
    <property type="entry name" value="KorB DNA-binding domain-like"/>
    <property type="match status" value="1"/>
</dbReference>
<name>A0A7W8CYT6_9FIRM</name>
<evidence type="ECO:0000313" key="7">
    <source>
        <dbReference type="Proteomes" id="UP000539953"/>
    </source>
</evidence>
<keyword evidence="7" id="KW-1185">Reference proteome</keyword>
<comment type="subcellular location">
    <subcellularLocation>
        <location evidence="1">Cytoplasm</location>
        <location evidence="1">Nucleoid</location>
    </subcellularLocation>
</comment>
<dbReference type="GO" id="GO:0003677">
    <property type="term" value="F:DNA binding"/>
    <property type="evidence" value="ECO:0007669"/>
    <property type="project" value="UniProtKB-KW"/>
</dbReference>
<dbReference type="Pfam" id="PF17762">
    <property type="entry name" value="HTH_ParB"/>
    <property type="match status" value="1"/>
</dbReference>
<dbReference type="CDD" id="cd16393">
    <property type="entry name" value="SPO0J_N"/>
    <property type="match status" value="1"/>
</dbReference>
<dbReference type="Gene3D" id="1.10.10.2830">
    <property type="match status" value="1"/>
</dbReference>
<keyword evidence="3" id="KW-0159">Chromosome partition</keyword>
<evidence type="ECO:0000256" key="3">
    <source>
        <dbReference type="ARBA" id="ARBA00022829"/>
    </source>
</evidence>
<dbReference type="PANTHER" id="PTHR33375:SF1">
    <property type="entry name" value="CHROMOSOME-PARTITIONING PROTEIN PARB-RELATED"/>
    <property type="match status" value="1"/>
</dbReference>
<dbReference type="InterPro" id="IPR050336">
    <property type="entry name" value="Chromosome_partition/occlusion"/>
</dbReference>
<reference evidence="6 7" key="1">
    <citation type="submission" date="2020-08" db="EMBL/GenBank/DDBJ databases">
        <title>Genomic Encyclopedia of Type Strains, Phase IV (KMG-IV): sequencing the most valuable type-strain genomes for metagenomic binning, comparative biology and taxonomic classification.</title>
        <authorList>
            <person name="Goeker M."/>
        </authorList>
    </citation>
    <scope>NUCLEOTIDE SEQUENCE [LARGE SCALE GENOMIC DNA]</scope>
    <source>
        <strain evidence="6 7">DSM 25799</strain>
    </source>
</reference>
<evidence type="ECO:0000256" key="2">
    <source>
        <dbReference type="ARBA" id="ARBA00006295"/>
    </source>
</evidence>
<dbReference type="InterPro" id="IPR003115">
    <property type="entry name" value="ParB_N"/>
</dbReference>
<gene>
    <name evidence="6" type="ORF">HNQ47_001918</name>
</gene>
<dbReference type="Pfam" id="PF02195">
    <property type="entry name" value="ParB_N"/>
    <property type="match status" value="1"/>
</dbReference>
<dbReference type="EMBL" id="JACHHK010000009">
    <property type="protein sequence ID" value="MBB5183871.1"/>
    <property type="molecule type" value="Genomic_DNA"/>
</dbReference>
<comment type="similarity">
    <text evidence="2">Belongs to the ParB family.</text>
</comment>
<dbReference type="AlphaFoldDB" id="A0A7W8CYT6"/>
<evidence type="ECO:0000313" key="6">
    <source>
        <dbReference type="EMBL" id="MBB5183871.1"/>
    </source>
</evidence>
<dbReference type="PANTHER" id="PTHR33375">
    <property type="entry name" value="CHROMOSOME-PARTITIONING PROTEIN PARB-RELATED"/>
    <property type="match status" value="1"/>
</dbReference>
<dbReference type="InterPro" id="IPR036086">
    <property type="entry name" value="ParB/Sulfiredoxin_sf"/>
</dbReference>